<dbReference type="OrthoDB" id="927174at2"/>
<dbReference type="PANTHER" id="PTHR34220:SF7">
    <property type="entry name" value="SENSOR HISTIDINE KINASE YPDA"/>
    <property type="match status" value="1"/>
</dbReference>
<dbReference type="InterPro" id="IPR050640">
    <property type="entry name" value="Bact_2-comp_sensor_kinase"/>
</dbReference>
<organism evidence="3 4">
    <name type="scientific">Algoriphagus halophilus</name>
    <dbReference type="NCBI Taxonomy" id="226505"/>
    <lineage>
        <taxon>Bacteria</taxon>
        <taxon>Pseudomonadati</taxon>
        <taxon>Bacteroidota</taxon>
        <taxon>Cytophagia</taxon>
        <taxon>Cytophagales</taxon>
        <taxon>Cyclobacteriaceae</taxon>
        <taxon>Algoriphagus</taxon>
    </lineage>
</organism>
<feature type="transmembrane region" description="Helical" evidence="1">
    <location>
        <begin position="35"/>
        <end position="57"/>
    </location>
</feature>
<evidence type="ECO:0000259" key="2">
    <source>
        <dbReference type="Pfam" id="PF06580"/>
    </source>
</evidence>
<feature type="transmembrane region" description="Helical" evidence="1">
    <location>
        <begin position="7"/>
        <end position="23"/>
    </location>
</feature>
<gene>
    <name evidence="3" type="ORF">SAMN05444394_1315</name>
</gene>
<dbReference type="Proteomes" id="UP000185221">
    <property type="component" value="Unassembled WGS sequence"/>
</dbReference>
<accession>A0A1N6DRV2</accession>
<reference evidence="4" key="1">
    <citation type="submission" date="2016-11" db="EMBL/GenBank/DDBJ databases">
        <authorList>
            <person name="Varghese N."/>
            <person name="Submissions S."/>
        </authorList>
    </citation>
    <scope>NUCLEOTIDE SEQUENCE [LARGE SCALE GENOMIC DNA]</scope>
    <source>
        <strain evidence="4">DSM 15292</strain>
    </source>
</reference>
<dbReference type="Pfam" id="PF06580">
    <property type="entry name" value="His_kinase"/>
    <property type="match status" value="1"/>
</dbReference>
<keyword evidence="1" id="KW-0472">Membrane</keyword>
<feature type="transmembrane region" description="Helical" evidence="1">
    <location>
        <begin position="69"/>
        <end position="91"/>
    </location>
</feature>
<dbReference type="GO" id="GO:0000155">
    <property type="term" value="F:phosphorelay sensor kinase activity"/>
    <property type="evidence" value="ECO:0007669"/>
    <property type="project" value="InterPro"/>
</dbReference>
<dbReference type="PANTHER" id="PTHR34220">
    <property type="entry name" value="SENSOR HISTIDINE KINASE YPDA"/>
    <property type="match status" value="1"/>
</dbReference>
<evidence type="ECO:0000313" key="4">
    <source>
        <dbReference type="Proteomes" id="UP000185221"/>
    </source>
</evidence>
<evidence type="ECO:0000256" key="1">
    <source>
        <dbReference type="SAM" id="Phobius"/>
    </source>
</evidence>
<name>A0A1N6DRV2_9BACT</name>
<dbReference type="RefSeq" id="WP_084560880.1">
    <property type="nucleotide sequence ID" value="NZ_FSRC01000001.1"/>
</dbReference>
<keyword evidence="4" id="KW-1185">Reference proteome</keyword>
<keyword evidence="3" id="KW-0418">Kinase</keyword>
<keyword evidence="1" id="KW-1133">Transmembrane helix</keyword>
<dbReference type="STRING" id="226505.SAMN05444394_1315"/>
<dbReference type="EMBL" id="FSRC01000001">
    <property type="protein sequence ID" value="SIN73506.1"/>
    <property type="molecule type" value="Genomic_DNA"/>
</dbReference>
<sequence length="342" mass="38858">MEKSISFILAFFLTGSIGLYLLYNRGLIYSLSTVSWTMALFIVLVVLASLIISFGYLSISKLQPWDKGHVTRSVLIVFLIGGSITLFSYLLEFLMTQVVEEDSTFPDNTMTLKGGIVGLIVSLALTWIDYSWFAFARFSKETIQGMRDTRKKEELQFTLLRSQLTPHFLFNTLNSASLLISTQPEKVEEFIRKLAFNFSNLMQHGIQPLNTLAREIEIIDNYMHLMQVRYGDKVILEKKIKPEFNTQLLPALGIQLLVENALKHNVASLENPVKIIITADHEKIAVANTITQKPLNVKSNGVGLQNLKERYDYHGHSSPTIYQSEGFFFVCLPYIKQKTTKA</sequence>
<proteinExistence type="predicted"/>
<keyword evidence="3" id="KW-0808">Transferase</keyword>
<keyword evidence="1" id="KW-0812">Transmembrane</keyword>
<dbReference type="AlphaFoldDB" id="A0A1N6DRV2"/>
<evidence type="ECO:0000313" key="3">
    <source>
        <dbReference type="EMBL" id="SIN73506.1"/>
    </source>
</evidence>
<protein>
    <submittedName>
        <fullName evidence="3">Histidine kinase</fullName>
    </submittedName>
</protein>
<dbReference type="InterPro" id="IPR010559">
    <property type="entry name" value="Sig_transdc_His_kin_internal"/>
</dbReference>
<feature type="transmembrane region" description="Helical" evidence="1">
    <location>
        <begin position="111"/>
        <end position="130"/>
    </location>
</feature>
<feature type="domain" description="Signal transduction histidine kinase internal region" evidence="2">
    <location>
        <begin position="156"/>
        <end position="233"/>
    </location>
</feature>
<dbReference type="GO" id="GO:0016020">
    <property type="term" value="C:membrane"/>
    <property type="evidence" value="ECO:0007669"/>
    <property type="project" value="InterPro"/>
</dbReference>